<comment type="caution">
    <text evidence="2">The sequence shown here is derived from an EMBL/GenBank/DDBJ whole genome shotgun (WGS) entry which is preliminary data.</text>
</comment>
<dbReference type="PATRIC" id="fig|294.195.peg.2422"/>
<feature type="region of interest" description="Disordered" evidence="1">
    <location>
        <begin position="1"/>
        <end position="93"/>
    </location>
</feature>
<name>A0A120G0W4_PSEFL</name>
<feature type="compositionally biased region" description="Basic and acidic residues" evidence="1">
    <location>
        <begin position="26"/>
        <end position="35"/>
    </location>
</feature>
<gene>
    <name evidence="2" type="ORF">PFL603g_02265</name>
</gene>
<organism evidence="2 3">
    <name type="scientific">Pseudomonas fluorescens</name>
    <dbReference type="NCBI Taxonomy" id="294"/>
    <lineage>
        <taxon>Bacteria</taxon>
        <taxon>Pseudomonadati</taxon>
        <taxon>Pseudomonadota</taxon>
        <taxon>Gammaproteobacteria</taxon>
        <taxon>Pseudomonadales</taxon>
        <taxon>Pseudomonadaceae</taxon>
        <taxon>Pseudomonas</taxon>
    </lineage>
</organism>
<evidence type="ECO:0000313" key="2">
    <source>
        <dbReference type="EMBL" id="KWV76888.1"/>
    </source>
</evidence>
<dbReference type="RefSeq" id="WP_060765926.1">
    <property type="nucleotide sequence ID" value="NZ_LCYC01000031.1"/>
</dbReference>
<protein>
    <submittedName>
        <fullName evidence="2">Uncharacterized protein</fullName>
    </submittedName>
</protein>
<dbReference type="EMBL" id="LCYC01000031">
    <property type="protein sequence ID" value="KWV76888.1"/>
    <property type="molecule type" value="Genomic_DNA"/>
</dbReference>
<proteinExistence type="predicted"/>
<evidence type="ECO:0000313" key="3">
    <source>
        <dbReference type="Proteomes" id="UP000063434"/>
    </source>
</evidence>
<sequence>MISTQYSALPLTPSPAVQDKGSPAAIEHESEEKRQGSTQQEQQTPQPEGRPTRSQPFSREQAVTRLKRSLIESLSLPGENERSGRPQGETGDDSALAHIFGSILKRVAGQPVSTAGVVDELPKDATFSRWWSHFYDTFQSADYLDWAKSIGLDTATVAYSPKDGSLSGTVNGQPTVFLPGDDSGWTQVAAPIWAASQVVAPNTTSVRIDDTFKSDAAPFEAIADFYGELLDAPSQVASARADQILQSSAFAPLDPDDLSRQADDRTPHMLDGYDAALKQHRTQYAEQKRGDSQLASRYAGWLDSRPADTLVELPPTSALGTWWSHLHATFQGQAYVEWVKKTGLDPTSVIFSAVDGSLSGQVNGKQVRFTQDDDSGWAQVSEFIWEAAKIAAPGVDAIRVGTGFTGSNAPPEVVAAFYGEQRNPFAQDALVRAAALNSSNSFTPVAANDPLRGANARSRMALEAHQQAFTAHQQAYATRAAREAGDSELAGKYRTDLLAARAGHTRANVYTSGIPQASGFGQAWQHFHDTLQSQDYLDWAKKTRIDTSTATFFVQNGCLSARVDGELKHFTQTDSSGWAQVSGPIWKAAMTAAPQTESLSTKPPFSADTAPFEVIADFYGEQHDITPSQARDRATILAQTPKFVPLDPSDPMRPPALRSPEGIEQQRQDLLHHRERYAVHASADSELAARYGEALKAARGGEVPSDAQVTGISPYSTFGGWWQQLYAVFQNPEYLDWAKRNAIDTASVSFSPKDGSLTANVNGQPTTFTQAQDPEWAYVSQPIWAAAQVAVPNASAICTDATFKPDSAPLERVGEFYGEDTALTGAAATARADALATSKTFTDTDPDNPLRRPKERTQAALETQRRELMERYGDYRTRRAGDAELAAAYGTAQLKGLAAIESGDPSQDTSPSVSVPADSTLGQWWHHFTNALQSPAFLAWITDSGVDPSSMKLDPEKGTLSTRVGGKELTFTLHDSSGWAQVSGPIRDAGKLFVGPHRNLIDLSNLDSQQVPLLTVAQFYGENLGANFEEIRARATRFKAGDTFGLPSQVAASSPQALAHQQQVLADAADKHSLLVALMALYNEAKEDPSVDITSRLKDTDMEVEPGSSFSNNNDLGLEDQISLHGFLSNCGVSVPTTLAQLANMIAVLSIPLPPAPVDGNYWGLMSRSQALSNDQKTHIQDAARLAAQTLGATQGGLFNAFAEANSSLVTPIDSQALKGQSNPEAILSRLLASPEAQALGQKLESPLSDVSPASSNNERVLAALVLDLDPDAGKQRNQVAGFDLASPANRGHTAATIFQRLVDHLVSDKNIRREMAPAAAHLLLAGAAPQFLVKDLPADLRYGSHTWASMSAAVSRIEQSNPGASSRMTFEQIMSYGNTAAVTPESAIIEHQAQADAAVDWAVSKGVIERNDTEVYTPAQVTSALDAFNKDIEISNKHAEAFAQPVPSLYAKALSILQEKYGPQYDYTTPVARFTTEEGKDSQLHSAVDLYIEGKLDSVIKTGQGVGVDIGHGQYINSSRGLPDVKAVFDKDFDEYQKNAFPALAYSIEQKISMLPQEEQDRLRTGHVEIYALHQVDQNDPPALIEGELSHSPARQGVIIKVHGKTPQDPSILYEYFPFNGVFQRRDDIPNHFPYIRTPRRPNEFGSEGMFRDLTYGVPLKVDYSAYITGSPPEAGKSSAGIRMEKIAPGRIAYGPQSMEALTRWLSQSIGGFVFDKAFWHGQSSVKTEHNTFIARMEWMRSMYIPGMNTFEEFKQNGNTGAAQLSLFMDLFGFVVPAGKTGAQVARFTGRLGRKLFTAPGNVVKTIARAFKSGMRPSNVIVGAAGKTGSIGSTVGASVINPRAAATANKLSGHVSKLSGPVTDFDLVIPGGVQTFVDTANSDTLKLNRLNIVVHGEGRSTYQELMGIYSTPVSAVVNHRRITPKKLFELLRANGVDPKDEYFQTVRLLMCNSANGGSRSFAAQFRAYIKKPLKAFEGSVFTSYDYVPEGYIAQEWREQMRNLNLAPGVVRKRVVNAYKSGAMPFEIYTENPFSIVPFTERFNPYEYVTYDYRPVKF</sequence>
<accession>A0A120G0W4</accession>
<dbReference type="Proteomes" id="UP000063434">
    <property type="component" value="Unassembled WGS sequence"/>
</dbReference>
<evidence type="ECO:0000256" key="1">
    <source>
        <dbReference type="SAM" id="MobiDB-lite"/>
    </source>
</evidence>
<reference evidence="2 3" key="1">
    <citation type="submission" date="2015-05" db="EMBL/GenBank/DDBJ databases">
        <title>A genomic and transcriptomic approach to investigate the blue pigment phenotype in Pseudomonas fluorescens.</title>
        <authorList>
            <person name="Andreani N.A."/>
            <person name="Cardazzo B."/>
        </authorList>
    </citation>
    <scope>NUCLEOTIDE SEQUENCE [LARGE SCALE GENOMIC DNA]</scope>
    <source>
        <strain evidence="2 3">Ps_40</strain>
    </source>
</reference>
<feature type="compositionally biased region" description="Low complexity" evidence="1">
    <location>
        <begin position="36"/>
        <end position="53"/>
    </location>
</feature>
<feature type="region of interest" description="Disordered" evidence="1">
    <location>
        <begin position="643"/>
        <end position="665"/>
    </location>
</feature>